<dbReference type="Gene3D" id="3.40.50.300">
    <property type="entry name" value="P-loop containing nucleotide triphosphate hydrolases"/>
    <property type="match status" value="1"/>
</dbReference>
<organism evidence="3 4">
    <name type="scientific">Actinopolyspora mzabensis</name>
    <dbReference type="NCBI Taxonomy" id="995066"/>
    <lineage>
        <taxon>Bacteria</taxon>
        <taxon>Bacillati</taxon>
        <taxon>Actinomycetota</taxon>
        <taxon>Actinomycetes</taxon>
        <taxon>Actinopolysporales</taxon>
        <taxon>Actinopolysporaceae</taxon>
        <taxon>Actinopolyspora</taxon>
    </lineage>
</organism>
<dbReference type="AlphaFoldDB" id="A0A1G9EEW5"/>
<dbReference type="PRINTS" id="PR00364">
    <property type="entry name" value="DISEASERSIST"/>
</dbReference>
<evidence type="ECO:0000256" key="1">
    <source>
        <dbReference type="SAM" id="MobiDB-lite"/>
    </source>
</evidence>
<accession>A0A1G9EEW5</accession>
<proteinExistence type="predicted"/>
<dbReference type="Proteomes" id="UP000199213">
    <property type="component" value="Unassembled WGS sequence"/>
</dbReference>
<dbReference type="PANTHER" id="PTHR22845:SF5">
    <property type="entry name" value="APOPTOTIC PROTEASE-ACTIVATING FACTOR 1"/>
    <property type="match status" value="1"/>
</dbReference>
<name>A0A1G9EEW5_ACTMZ</name>
<dbReference type="EMBL" id="FNFM01000012">
    <property type="protein sequence ID" value="SDK74656.1"/>
    <property type="molecule type" value="Genomic_DNA"/>
</dbReference>
<dbReference type="GO" id="GO:0005829">
    <property type="term" value="C:cytosol"/>
    <property type="evidence" value="ECO:0007669"/>
    <property type="project" value="UniProtKB-ARBA"/>
</dbReference>
<dbReference type="InterPro" id="IPR027417">
    <property type="entry name" value="P-loop_NTPase"/>
</dbReference>
<dbReference type="Pfam" id="PF00931">
    <property type="entry name" value="NB-ARC"/>
    <property type="match status" value="1"/>
</dbReference>
<feature type="domain" description="NB-ARC" evidence="2">
    <location>
        <begin position="87"/>
        <end position="246"/>
    </location>
</feature>
<dbReference type="OrthoDB" id="3311584at2"/>
<dbReference type="GO" id="GO:0043531">
    <property type="term" value="F:ADP binding"/>
    <property type="evidence" value="ECO:0007669"/>
    <property type="project" value="InterPro"/>
</dbReference>
<sequence>MPRSVEPSVTGEIATGDIAARGVANDVARTGAPVTRHDEASDQACTAGVLDRRSPANLPGRLDVVPVVAHQLPPPSGLFVGRTSELNRMEAWHRENSERALLVALTGPGGIGKTTLACHWLRQHERRFPDGQLYVDAGTRSAEHPIAAAELLGRLLRALGVPPERVPLEMAERLSWYRSITAGRSLSVLVDNVVSTAQVRPLLPESATSTLLVTSRSRLVGLTMEGARFMEPAPLNAEDVVHILSRRLGRSRVLREMGNARLLAKLCAGSPLAATEISAWLAARPNRSLAHAANMVREQRKRLTTLPQSEDFAAHAVVDICYQGLSPQAATLYRRLAQHPRGDLPVALTHHLAGIEGNDSERVLAELRDAKLLGAGEQRYWFHDLVLAHARTMSLGEDSPGVRRRTLHSVIDWYIGRAVEADLVITPRRPRFGRHYPNRANDWPAWESPESALDWFERERGNLRAVIIEAHHNQWDEPVWQLCEAMWGFFFHRKHYRDWIDSHRLGIEAAARLGHPLAESRLRCQLAFAYLDLEHFEEAMDVCLPAPRLPEAGWDSAELATTLSELTSAARRGNGHYGADPNTSDERAGKRKLVRIPSATLSRDHVPRAETTGSHRIG</sequence>
<dbReference type="InterPro" id="IPR002182">
    <property type="entry name" value="NB-ARC"/>
</dbReference>
<evidence type="ECO:0000259" key="2">
    <source>
        <dbReference type="Pfam" id="PF00931"/>
    </source>
</evidence>
<evidence type="ECO:0000313" key="4">
    <source>
        <dbReference type="Proteomes" id="UP000199213"/>
    </source>
</evidence>
<evidence type="ECO:0000313" key="3">
    <source>
        <dbReference type="EMBL" id="SDK74656.1"/>
    </source>
</evidence>
<dbReference type="SUPFAM" id="SSF52540">
    <property type="entry name" value="P-loop containing nucleoside triphosphate hydrolases"/>
    <property type="match status" value="1"/>
</dbReference>
<dbReference type="PANTHER" id="PTHR22845">
    <property type="entry name" value="APOPTOTIC PROTEASE-ACTIVATING FACTOR 1"/>
    <property type="match status" value="1"/>
</dbReference>
<protein>
    <submittedName>
        <fullName evidence="3">NB-ARC domain-containing protein</fullName>
    </submittedName>
</protein>
<feature type="region of interest" description="Disordered" evidence="1">
    <location>
        <begin position="571"/>
        <end position="618"/>
    </location>
</feature>
<keyword evidence="4" id="KW-1185">Reference proteome</keyword>
<gene>
    <name evidence="3" type="ORF">SAMN04487820_1126</name>
</gene>
<reference evidence="4" key="1">
    <citation type="submission" date="2016-10" db="EMBL/GenBank/DDBJ databases">
        <authorList>
            <person name="Varghese N."/>
            <person name="Submissions S."/>
        </authorList>
    </citation>
    <scope>NUCLEOTIDE SEQUENCE [LARGE SCALE GENOMIC DNA]</scope>
    <source>
        <strain evidence="4">DSM 45460</strain>
    </source>
</reference>